<gene>
    <name evidence="2" type="ORF">EVAR_44725_1</name>
</gene>
<keyword evidence="3" id="KW-1185">Reference proteome</keyword>
<name>A0A4C1XF18_EUMVA</name>
<reference evidence="2 3" key="1">
    <citation type="journal article" date="2019" name="Commun. Biol.">
        <title>The bagworm genome reveals a unique fibroin gene that provides high tensile strength.</title>
        <authorList>
            <person name="Kono N."/>
            <person name="Nakamura H."/>
            <person name="Ohtoshi R."/>
            <person name="Tomita M."/>
            <person name="Numata K."/>
            <person name="Arakawa K."/>
        </authorList>
    </citation>
    <scope>NUCLEOTIDE SEQUENCE [LARGE SCALE GENOMIC DNA]</scope>
</reference>
<dbReference type="AlphaFoldDB" id="A0A4C1XF18"/>
<comment type="caution">
    <text evidence="2">The sequence shown here is derived from an EMBL/GenBank/DDBJ whole genome shotgun (WGS) entry which is preliminary data.</text>
</comment>
<proteinExistence type="predicted"/>
<organism evidence="2 3">
    <name type="scientific">Eumeta variegata</name>
    <name type="common">Bagworm moth</name>
    <name type="synonym">Eumeta japonica</name>
    <dbReference type="NCBI Taxonomy" id="151549"/>
    <lineage>
        <taxon>Eukaryota</taxon>
        <taxon>Metazoa</taxon>
        <taxon>Ecdysozoa</taxon>
        <taxon>Arthropoda</taxon>
        <taxon>Hexapoda</taxon>
        <taxon>Insecta</taxon>
        <taxon>Pterygota</taxon>
        <taxon>Neoptera</taxon>
        <taxon>Endopterygota</taxon>
        <taxon>Lepidoptera</taxon>
        <taxon>Glossata</taxon>
        <taxon>Ditrysia</taxon>
        <taxon>Tineoidea</taxon>
        <taxon>Psychidae</taxon>
        <taxon>Oiketicinae</taxon>
        <taxon>Eumeta</taxon>
    </lineage>
</organism>
<feature type="region of interest" description="Disordered" evidence="1">
    <location>
        <begin position="114"/>
        <end position="149"/>
    </location>
</feature>
<dbReference type="Proteomes" id="UP000299102">
    <property type="component" value="Unassembled WGS sequence"/>
</dbReference>
<sequence>MAASYYIHENGSARPVVTGTVAHSPLYHLSPFIDVPPSDILSLPKRLATHWRLLRDSGPDQHLSNAEDKGQLPQPTIKRLGEGMPQQTYNSHWAGTYAEHVVYFIKKKRIKGKGVTDKNNMETRSGSGQTSGGSGRVEVTPLLSAPPKRIPPAEEQATYLKIVCGTR</sequence>
<dbReference type="EMBL" id="BGZK01000842">
    <property type="protein sequence ID" value="GBP62486.1"/>
    <property type="molecule type" value="Genomic_DNA"/>
</dbReference>
<evidence type="ECO:0000256" key="1">
    <source>
        <dbReference type="SAM" id="MobiDB-lite"/>
    </source>
</evidence>
<accession>A0A4C1XF18</accession>
<evidence type="ECO:0000313" key="2">
    <source>
        <dbReference type="EMBL" id="GBP62486.1"/>
    </source>
</evidence>
<evidence type="ECO:0000313" key="3">
    <source>
        <dbReference type="Proteomes" id="UP000299102"/>
    </source>
</evidence>
<protein>
    <submittedName>
        <fullName evidence="2">Uncharacterized protein</fullName>
    </submittedName>
</protein>